<name>X6NZY5_RETFI</name>
<protein>
    <submittedName>
        <fullName evidence="2">Uncharacterized protein</fullName>
    </submittedName>
</protein>
<feature type="coiled-coil region" evidence="1">
    <location>
        <begin position="4"/>
        <end position="31"/>
    </location>
</feature>
<feature type="non-terminal residue" evidence="2">
    <location>
        <position position="1"/>
    </location>
</feature>
<evidence type="ECO:0000313" key="2">
    <source>
        <dbReference type="EMBL" id="ETO31561.1"/>
    </source>
</evidence>
<dbReference type="EMBL" id="ASPP01004845">
    <property type="protein sequence ID" value="ETO31561.1"/>
    <property type="molecule type" value="Genomic_DNA"/>
</dbReference>
<keyword evidence="3" id="KW-1185">Reference proteome</keyword>
<reference evidence="2 3" key="1">
    <citation type="journal article" date="2013" name="Curr. Biol.">
        <title>The Genome of the Foraminiferan Reticulomyxa filosa.</title>
        <authorList>
            <person name="Glockner G."/>
            <person name="Hulsmann N."/>
            <person name="Schleicher M."/>
            <person name="Noegel A.A."/>
            <person name="Eichinger L."/>
            <person name="Gallinger C."/>
            <person name="Pawlowski J."/>
            <person name="Sierra R."/>
            <person name="Euteneuer U."/>
            <person name="Pillet L."/>
            <person name="Moustafa A."/>
            <person name="Platzer M."/>
            <person name="Groth M."/>
            <person name="Szafranski K."/>
            <person name="Schliwa M."/>
        </authorList>
    </citation>
    <scope>NUCLEOTIDE SEQUENCE [LARGE SCALE GENOMIC DNA]</scope>
</reference>
<sequence length="119" mass="13636">VKENNEQKKDAKFQEKAKDELKDVIDSKLEEELLSFTSSNDIAATPEYLKDSLDDSNDADLAAADDGAFATTDTSGDERQREYFLTSADSSDLQSSRPWLRHKPHWSEQSRSIFYFIFF</sequence>
<dbReference type="Proteomes" id="UP000023152">
    <property type="component" value="Unassembled WGS sequence"/>
</dbReference>
<evidence type="ECO:0000313" key="3">
    <source>
        <dbReference type="Proteomes" id="UP000023152"/>
    </source>
</evidence>
<dbReference type="AlphaFoldDB" id="X6NZY5"/>
<gene>
    <name evidence="2" type="ORF">RFI_05556</name>
</gene>
<proteinExistence type="predicted"/>
<organism evidence="2 3">
    <name type="scientific">Reticulomyxa filosa</name>
    <dbReference type="NCBI Taxonomy" id="46433"/>
    <lineage>
        <taxon>Eukaryota</taxon>
        <taxon>Sar</taxon>
        <taxon>Rhizaria</taxon>
        <taxon>Retaria</taxon>
        <taxon>Foraminifera</taxon>
        <taxon>Monothalamids</taxon>
        <taxon>Reticulomyxidae</taxon>
        <taxon>Reticulomyxa</taxon>
    </lineage>
</organism>
<accession>X6NZY5</accession>
<evidence type="ECO:0000256" key="1">
    <source>
        <dbReference type="SAM" id="Coils"/>
    </source>
</evidence>
<keyword evidence="1" id="KW-0175">Coiled coil</keyword>
<comment type="caution">
    <text evidence="2">The sequence shown here is derived from an EMBL/GenBank/DDBJ whole genome shotgun (WGS) entry which is preliminary data.</text>
</comment>